<reference evidence="2 3" key="1">
    <citation type="submission" date="2015-02" db="EMBL/GenBank/DDBJ databases">
        <title>Pseudomonas helleri sp. nov. and Pseudomonas weihenstephanensis sp. nov., isolated from raw cows milk.</title>
        <authorList>
            <person name="von Neubeck M."/>
            <person name="Huptas C."/>
            <person name="Wenning M."/>
            <person name="Scherer S."/>
        </authorList>
    </citation>
    <scope>NUCLEOTIDE SEQUENCE [LARGE SCALE GENOMIC DNA]</scope>
    <source>
        <strain evidence="2 3">DSM 17149</strain>
    </source>
</reference>
<organism evidence="2 3">
    <name type="scientific">Pseudomonas libanensis</name>
    <dbReference type="NCBI Taxonomy" id="75588"/>
    <lineage>
        <taxon>Bacteria</taxon>
        <taxon>Pseudomonadati</taxon>
        <taxon>Pseudomonadota</taxon>
        <taxon>Gammaproteobacteria</taxon>
        <taxon>Pseudomonadales</taxon>
        <taxon>Pseudomonadaceae</taxon>
        <taxon>Pseudomonas</taxon>
    </lineage>
</organism>
<evidence type="ECO:0000313" key="2">
    <source>
        <dbReference type="EMBL" id="KRP45510.1"/>
    </source>
</evidence>
<dbReference type="InterPro" id="IPR050263">
    <property type="entry name" value="Bact_Fimbrial_Adh_Pro"/>
</dbReference>
<feature type="domain" description="Fimbrial-type adhesion" evidence="1">
    <location>
        <begin position="15"/>
        <end position="161"/>
    </location>
</feature>
<accession>A0A0R2YB52</accession>
<dbReference type="GO" id="GO:0043709">
    <property type="term" value="P:cell adhesion involved in single-species biofilm formation"/>
    <property type="evidence" value="ECO:0007669"/>
    <property type="project" value="TreeGrafter"/>
</dbReference>
<dbReference type="Pfam" id="PF00419">
    <property type="entry name" value="Fimbrial"/>
    <property type="match status" value="1"/>
</dbReference>
<dbReference type="InterPro" id="IPR036937">
    <property type="entry name" value="Adhesion_dom_fimbrial_sf"/>
</dbReference>
<evidence type="ECO:0000259" key="1">
    <source>
        <dbReference type="Pfam" id="PF00419"/>
    </source>
</evidence>
<dbReference type="EMBL" id="JYLH01000007">
    <property type="protein sequence ID" value="KRP45510.1"/>
    <property type="molecule type" value="Genomic_DNA"/>
</dbReference>
<gene>
    <name evidence="2" type="ORF">TU73_12885</name>
</gene>
<name>A0A0R2YB52_9PSED</name>
<dbReference type="PATRIC" id="fig|75588.4.peg.4988"/>
<proteinExistence type="predicted"/>
<dbReference type="Proteomes" id="UP000051446">
    <property type="component" value="Unassembled WGS sequence"/>
</dbReference>
<dbReference type="AlphaFoldDB" id="A0A0R2YB52"/>
<dbReference type="GO" id="GO:0009289">
    <property type="term" value="C:pilus"/>
    <property type="evidence" value="ECO:0007669"/>
    <property type="project" value="InterPro"/>
</dbReference>
<dbReference type="InterPro" id="IPR000259">
    <property type="entry name" value="Adhesion_dom_fimbrial"/>
</dbReference>
<sequence length="161" mass="17415">MFFYHNAAAYDALIYVYGAVADNGCRVSINSQNMTVDFGNVSTKQFYSENIPWAKRKFVIDLESCGPAAKGVKVTFTGDADLVNPKLLAVKQEGGFATGVGVEFLDMNGVLIPLGVQLDSEWLINPALATNQLEFQAQYRSTGPVTTGAANATANFVLEYQ</sequence>
<comment type="caution">
    <text evidence="2">The sequence shown here is derived from an EMBL/GenBank/DDBJ whole genome shotgun (WGS) entry which is preliminary data.</text>
</comment>
<dbReference type="Gene3D" id="2.60.40.1090">
    <property type="entry name" value="Fimbrial-type adhesion domain"/>
    <property type="match status" value="1"/>
</dbReference>
<dbReference type="InterPro" id="IPR008966">
    <property type="entry name" value="Adhesion_dom_sf"/>
</dbReference>
<dbReference type="SUPFAM" id="SSF49401">
    <property type="entry name" value="Bacterial adhesins"/>
    <property type="match status" value="1"/>
</dbReference>
<dbReference type="PANTHER" id="PTHR33420">
    <property type="entry name" value="FIMBRIAL SUBUNIT ELFA-RELATED"/>
    <property type="match status" value="1"/>
</dbReference>
<dbReference type="PANTHER" id="PTHR33420:SF25">
    <property type="entry name" value="PROTEIN FIMF"/>
    <property type="match status" value="1"/>
</dbReference>
<protein>
    <recommendedName>
        <fullName evidence="1">Fimbrial-type adhesion domain-containing protein</fullName>
    </recommendedName>
</protein>
<evidence type="ECO:0000313" key="3">
    <source>
        <dbReference type="Proteomes" id="UP000051446"/>
    </source>
</evidence>